<gene>
    <name evidence="1" type="ORF">PGT21_000448</name>
</gene>
<dbReference type="Proteomes" id="UP000324748">
    <property type="component" value="Unassembled WGS sequence"/>
</dbReference>
<evidence type="ECO:0000313" key="1">
    <source>
        <dbReference type="EMBL" id="KAA1081725.1"/>
    </source>
</evidence>
<accession>A0A5B0MXN1</accession>
<protein>
    <submittedName>
        <fullName evidence="1">Uncharacterized protein</fullName>
    </submittedName>
</protein>
<organism evidence="1 2">
    <name type="scientific">Puccinia graminis f. sp. tritici</name>
    <dbReference type="NCBI Taxonomy" id="56615"/>
    <lineage>
        <taxon>Eukaryota</taxon>
        <taxon>Fungi</taxon>
        <taxon>Dikarya</taxon>
        <taxon>Basidiomycota</taxon>
        <taxon>Pucciniomycotina</taxon>
        <taxon>Pucciniomycetes</taxon>
        <taxon>Pucciniales</taxon>
        <taxon>Pucciniaceae</taxon>
        <taxon>Puccinia</taxon>
    </lineage>
</organism>
<comment type="caution">
    <text evidence="1">The sequence shown here is derived from an EMBL/GenBank/DDBJ whole genome shotgun (WGS) entry which is preliminary data.</text>
</comment>
<name>A0A5B0MXN1_PUCGR</name>
<reference evidence="1 2" key="1">
    <citation type="submission" date="2019-05" db="EMBL/GenBank/DDBJ databases">
        <title>Emergence of the Ug99 lineage of the wheat stem rust pathogen through somatic hybridization.</title>
        <authorList>
            <person name="Li F."/>
            <person name="Upadhyaya N.M."/>
            <person name="Sperschneider J."/>
            <person name="Matny O."/>
            <person name="Nguyen-Phuc H."/>
            <person name="Mago R."/>
            <person name="Raley C."/>
            <person name="Miller M.E."/>
            <person name="Silverstein K.A.T."/>
            <person name="Henningsen E."/>
            <person name="Hirsch C.D."/>
            <person name="Visser B."/>
            <person name="Pretorius Z.A."/>
            <person name="Steffenson B.J."/>
            <person name="Schwessinger B."/>
            <person name="Dodds P.N."/>
            <person name="Figueroa M."/>
        </authorList>
    </citation>
    <scope>NUCLEOTIDE SEQUENCE [LARGE SCALE GENOMIC DNA]</scope>
    <source>
        <strain evidence="1">21-0</strain>
    </source>
</reference>
<dbReference type="EMBL" id="VSWC01000129">
    <property type="protein sequence ID" value="KAA1081725.1"/>
    <property type="molecule type" value="Genomic_DNA"/>
</dbReference>
<keyword evidence="2" id="KW-1185">Reference proteome</keyword>
<sequence>MWIHQSPSVPSRTAELQAGNTRVAILSSALKGEEEYGAVPSHLIAFATAKLRGVSARARADSMHFGSVSRSSRGAALLCFSEASERCAAAVLLLAFFFSKFF</sequence>
<dbReference type="AlphaFoldDB" id="A0A5B0MXN1"/>
<evidence type="ECO:0000313" key="2">
    <source>
        <dbReference type="Proteomes" id="UP000324748"/>
    </source>
</evidence>
<proteinExistence type="predicted"/>